<evidence type="ECO:0000313" key="4">
    <source>
        <dbReference type="EMBL" id="RAZ42208.1"/>
    </source>
</evidence>
<reference evidence="2" key="3">
    <citation type="journal article" date="2019" name="Int. J. Syst. Evol. Microbiol.">
        <title>Polynucleobacter paneuropaeus sp. nov., characterized by six strains isolated from freshwater lakes located along a 3000 km north-south cross-section across Europe.</title>
        <authorList>
            <person name="Hoetzinger M."/>
            <person name="Schmidt J."/>
            <person name="Pitt A."/>
            <person name="Koll U."/>
            <person name="Lang E."/>
            <person name="Hahn M.W."/>
        </authorList>
    </citation>
    <scope>NUCLEOTIDE SEQUENCE</scope>
    <source>
        <strain evidence="2">MG-25-Pas1-D2</strain>
    </source>
</reference>
<dbReference type="Proteomes" id="UP000783102">
    <property type="component" value="Unassembled WGS sequence"/>
</dbReference>
<evidence type="ECO:0000313" key="2">
    <source>
        <dbReference type="EMBL" id="AWW49814.1"/>
    </source>
</evidence>
<accession>A0A2Z4JSK1</accession>
<feature type="transmembrane region" description="Helical" evidence="1">
    <location>
        <begin position="7"/>
        <end position="26"/>
    </location>
</feature>
<dbReference type="Proteomes" id="UP000248592">
    <property type="component" value="Chromosome"/>
</dbReference>
<evidence type="ECO:0000256" key="1">
    <source>
        <dbReference type="SAM" id="Phobius"/>
    </source>
</evidence>
<sequence>MKKQFSLLSQYFIGVLFGFGLMISGMSNPQKILNFLDITGPWDPSLLFVMLGAVLVGLCGFYVVSKRSQSFFGGTLHLPAKKEITRPLVIGSLIFGAGWGLAGFCPGPAIVALGVGHLKALVFILAMLAGMEICERFFMGSPKAD</sequence>
<dbReference type="EMBL" id="JAANEY010000001">
    <property type="protein sequence ID" value="MBT8550762.1"/>
    <property type="molecule type" value="Genomic_DNA"/>
</dbReference>
<dbReference type="Pfam" id="PF20398">
    <property type="entry name" value="DUF6691"/>
    <property type="match status" value="1"/>
</dbReference>
<organism evidence="2 5">
    <name type="scientific">Polynucleobacter paneuropaeus</name>
    <dbReference type="NCBI Taxonomy" id="2527775"/>
    <lineage>
        <taxon>Bacteria</taxon>
        <taxon>Pseudomonadati</taxon>
        <taxon>Pseudomonadota</taxon>
        <taxon>Betaproteobacteria</taxon>
        <taxon>Burkholderiales</taxon>
        <taxon>Burkholderiaceae</taxon>
        <taxon>Polynucleobacter</taxon>
    </lineage>
</organism>
<dbReference type="OrthoDB" id="9790409at2"/>
<feature type="transmembrane region" description="Helical" evidence="1">
    <location>
        <begin position="84"/>
        <end position="104"/>
    </location>
</feature>
<keyword evidence="6" id="KW-1185">Reference proteome</keyword>
<dbReference type="EMBL" id="QMCH01000003">
    <property type="protein sequence ID" value="RAZ42208.1"/>
    <property type="molecule type" value="Genomic_DNA"/>
</dbReference>
<dbReference type="Proteomes" id="UP000251072">
    <property type="component" value="Unassembled WGS sequence"/>
</dbReference>
<dbReference type="AlphaFoldDB" id="A0A2Z4JSK1"/>
<name>A0A2Z4JSK1_9BURK</name>
<evidence type="ECO:0000313" key="3">
    <source>
        <dbReference type="EMBL" id="MBT8550762.1"/>
    </source>
</evidence>
<keyword evidence="1" id="KW-0472">Membrane</keyword>
<dbReference type="GeneID" id="66832123"/>
<keyword evidence="1" id="KW-1133">Transmembrane helix</keyword>
<proteinExistence type="predicted"/>
<feature type="transmembrane region" description="Helical" evidence="1">
    <location>
        <begin position="46"/>
        <end position="64"/>
    </location>
</feature>
<evidence type="ECO:0000313" key="5">
    <source>
        <dbReference type="Proteomes" id="UP000248592"/>
    </source>
</evidence>
<reference evidence="3" key="4">
    <citation type="journal article" date="2021" name="Genome Biol. Evol.">
        <title>Continental-Scale Gene Flow Prevents Allopatric Divergence of Pelagic Freshwater Bacteria.</title>
        <authorList>
            <person name="Hoetzinger M."/>
            <person name="Pitt A."/>
            <person name="Huemer A."/>
            <person name="Hahn M.W."/>
        </authorList>
    </citation>
    <scope>NUCLEOTIDE SEQUENCE</scope>
    <source>
        <strain evidence="3">SM1-W8</strain>
    </source>
</reference>
<reference evidence="5" key="1">
    <citation type="submission" date="2018-06" db="EMBL/GenBank/DDBJ databases">
        <title>Description of a new Polynucleobacter species.</title>
        <authorList>
            <person name="Hahn M.W."/>
        </authorList>
    </citation>
    <scope>NUCLEOTIDE SEQUENCE [LARGE SCALE GENOMIC DNA]</scope>
    <source>
        <strain evidence="5">MG-25-Pas1-D2</strain>
    </source>
</reference>
<protein>
    <submittedName>
        <fullName evidence="3">YeeE/YedE family protein</fullName>
    </submittedName>
</protein>
<reference evidence="4 6" key="2">
    <citation type="submission" date="2018-06" db="EMBL/GenBank/DDBJ databases">
        <title>Genome of strain Polynucleobacter sp. FUKU-NW-11.</title>
        <authorList>
            <person name="Hahn M.W."/>
        </authorList>
    </citation>
    <scope>NUCLEOTIDE SEQUENCE [LARGE SCALE GENOMIC DNA]</scope>
    <source>
        <strain evidence="4">FUKU-NW-11</strain>
        <strain evidence="6">FUKU-NW11</strain>
    </source>
</reference>
<dbReference type="RefSeq" id="WP_112203931.1">
    <property type="nucleotide sequence ID" value="NZ_CBCSBS010000001.1"/>
</dbReference>
<dbReference type="EMBL" id="CP030085">
    <property type="protein sequence ID" value="AWW49814.1"/>
    <property type="molecule type" value="Genomic_DNA"/>
</dbReference>
<keyword evidence="1" id="KW-0812">Transmembrane</keyword>
<dbReference type="InterPro" id="IPR046513">
    <property type="entry name" value="DUF6691"/>
</dbReference>
<evidence type="ECO:0000313" key="6">
    <source>
        <dbReference type="Proteomes" id="UP000251072"/>
    </source>
</evidence>
<gene>
    <name evidence="4" type="ORF">DP176_06520</name>
    <name evidence="3" type="ORF">G6731_02125</name>
    <name evidence="2" type="ORF">Pas1_05135</name>
</gene>